<dbReference type="Pfam" id="PF02687">
    <property type="entry name" value="FtsX"/>
    <property type="match status" value="2"/>
</dbReference>
<dbReference type="PANTHER" id="PTHR30572:SF18">
    <property type="entry name" value="ABC-TYPE MACROLIDE FAMILY EXPORT SYSTEM PERMEASE COMPONENT 2"/>
    <property type="match status" value="1"/>
</dbReference>
<keyword evidence="4 6" id="KW-1133">Transmembrane helix</keyword>
<dbReference type="InterPro" id="IPR003838">
    <property type="entry name" value="ABC3_permease_C"/>
</dbReference>
<dbReference type="Pfam" id="PF12704">
    <property type="entry name" value="MacB_PCD"/>
    <property type="match status" value="1"/>
</dbReference>
<dbReference type="AlphaFoldDB" id="A0A150X320"/>
<dbReference type="NCBIfam" id="NF038404">
    <property type="entry name" value="perm_prefix_2"/>
    <property type="match status" value="1"/>
</dbReference>
<dbReference type="InterPro" id="IPR025857">
    <property type="entry name" value="MacB_PCD"/>
</dbReference>
<dbReference type="GO" id="GO:0022857">
    <property type="term" value="F:transmembrane transporter activity"/>
    <property type="evidence" value="ECO:0007669"/>
    <property type="project" value="TreeGrafter"/>
</dbReference>
<reference evidence="9 10" key="1">
    <citation type="submission" date="2016-01" db="EMBL/GenBank/DDBJ databases">
        <title>Genome sequencing of Roseivirga echinicomitans KMM 6058.</title>
        <authorList>
            <person name="Selvaratnam C."/>
            <person name="Thevarajoo S."/>
            <person name="Goh K.M."/>
            <person name="Ee R."/>
            <person name="Chan K.-G."/>
            <person name="Chong C.S."/>
        </authorList>
    </citation>
    <scope>NUCLEOTIDE SEQUENCE [LARGE SCALE GENOMIC DNA]</scope>
    <source>
        <strain evidence="9 10">KMM 6058</strain>
    </source>
</reference>
<evidence type="ECO:0000256" key="3">
    <source>
        <dbReference type="ARBA" id="ARBA00022692"/>
    </source>
</evidence>
<feature type="transmembrane region" description="Helical" evidence="6">
    <location>
        <begin position="838"/>
        <end position="859"/>
    </location>
</feature>
<feature type="transmembrane region" description="Helical" evidence="6">
    <location>
        <begin position="355"/>
        <end position="377"/>
    </location>
</feature>
<keyword evidence="2" id="KW-1003">Cell membrane</keyword>
<evidence type="ECO:0000313" key="10">
    <source>
        <dbReference type="Proteomes" id="UP000075615"/>
    </source>
</evidence>
<dbReference type="Proteomes" id="UP000075615">
    <property type="component" value="Unassembled WGS sequence"/>
</dbReference>
<evidence type="ECO:0000256" key="1">
    <source>
        <dbReference type="ARBA" id="ARBA00004651"/>
    </source>
</evidence>
<evidence type="ECO:0000259" key="7">
    <source>
        <dbReference type="Pfam" id="PF02687"/>
    </source>
</evidence>
<keyword evidence="5 6" id="KW-0472">Membrane</keyword>
<evidence type="ECO:0000259" key="8">
    <source>
        <dbReference type="Pfam" id="PF12704"/>
    </source>
</evidence>
<feature type="transmembrane region" description="Helical" evidence="6">
    <location>
        <begin position="795"/>
        <end position="818"/>
    </location>
</feature>
<dbReference type="OrthoDB" id="5933722at2"/>
<evidence type="ECO:0000256" key="5">
    <source>
        <dbReference type="ARBA" id="ARBA00023136"/>
    </source>
</evidence>
<proteinExistence type="predicted"/>
<evidence type="ECO:0008006" key="11">
    <source>
        <dbReference type="Google" id="ProtNLM"/>
    </source>
</evidence>
<evidence type="ECO:0000256" key="2">
    <source>
        <dbReference type="ARBA" id="ARBA00022475"/>
    </source>
</evidence>
<gene>
    <name evidence="9" type="ORF">AWN68_10555</name>
</gene>
<organism evidence="9 10">
    <name type="scientific">Roseivirga echinicomitans</name>
    <dbReference type="NCBI Taxonomy" id="296218"/>
    <lineage>
        <taxon>Bacteria</taxon>
        <taxon>Pseudomonadati</taxon>
        <taxon>Bacteroidota</taxon>
        <taxon>Cytophagia</taxon>
        <taxon>Cytophagales</taxon>
        <taxon>Roseivirgaceae</taxon>
        <taxon>Roseivirga</taxon>
    </lineage>
</organism>
<dbReference type="InterPro" id="IPR050250">
    <property type="entry name" value="Macrolide_Exporter_MacB"/>
</dbReference>
<feature type="transmembrane region" description="Helical" evidence="6">
    <location>
        <begin position="450"/>
        <end position="473"/>
    </location>
</feature>
<feature type="domain" description="MacB-like periplasmic core" evidence="8">
    <location>
        <begin position="102"/>
        <end position="308"/>
    </location>
</feature>
<dbReference type="RefSeq" id="WP_068418204.1">
    <property type="nucleotide sequence ID" value="NZ_LRDB01000050.1"/>
</dbReference>
<feature type="domain" description="ABC3 transporter permease C-terminal" evidence="7">
    <location>
        <begin position="753"/>
        <end position="865"/>
    </location>
</feature>
<evidence type="ECO:0000256" key="6">
    <source>
        <dbReference type="SAM" id="Phobius"/>
    </source>
</evidence>
<sequence length="873" mass="98292">MEPFLPKPPKLAERFFKFYCNEDLHEEIEGDLLERFYEHEEVYGLSVAKRKYWINVFKFFNWHTLKRKRSSPRYNGVQNNIAMFKNYFKIAFRNALKHKAYTAINLSGLVVGLTSFILIIAYVQHQLSFDNFHENISRIYRVTDGENAITPNIVAPLMERSFPDEIDETSRTIIMGSQIFNYNAEPFTANVFFADQGFFQIFTLPFLEGNAETALAAKNSIVVTRKAALKYFGKEDVMGESVILAGRTCSITGILADLPNNSMLDFEIMAPLHDLSWAVSETWSNSSYHTFVMLKDFVDAEQFEAKTETTLNKNITEAFGEGNESRIFLQPFKNIYLQSDFKMGYEIGNTSSMEYVYIFLAVAILILVIAAINYVNLATSRSVERAKEVGVRKVVGAKKSQLVNQFLSESILFVFASLMVSYGLALALLPNFDQLSGMKIDPSFFFQTDFILMLIGIAAVVSLLAGIYPALLLSGFKPVSVLKGKFSSSSKGNALRKSLVVFQFTISIFLLVATLVVNKQLNFIQHKDLGYDREQVLFFRVDSNISKNRAAFEAELLQNPQVINASLGSNNPLNVGSANGIKTGEGEGRDAYERIYFMGVDENYIDLMGMKILAGKDFKELAIAYNDTDTTGSKPSYIVNEAAIALFNWTPEEAVGQNITISGQEAPVQAVVANFHFMNLQQKIEPFVLLYYPDSYYYGLIKVGPENMAETIDFIQEKVRAFSAALPFDYQFLDTRFNNMYKFETRLKKVFLTFATIAIIIACLGMFGLISYMALNRAKEIGIRKVLGASVSNVIVLLSSDFLKIGALSLLIALPLAYYSMSTWLNDYEYRISVGIDIMAFSAMAALLIICLTIGYQALKTAMTNPSRYLRNE</sequence>
<comment type="subcellular location">
    <subcellularLocation>
        <location evidence="1">Cell membrane</location>
        <topology evidence="1">Multi-pass membrane protein</topology>
    </subcellularLocation>
</comment>
<dbReference type="InterPro" id="IPR047699">
    <property type="entry name" value="Permease_put_prefix"/>
</dbReference>
<keyword evidence="3 6" id="KW-0812">Transmembrane</keyword>
<feature type="transmembrane region" description="Helical" evidence="6">
    <location>
        <begin position="406"/>
        <end position="430"/>
    </location>
</feature>
<comment type="caution">
    <text evidence="9">The sequence shown here is derived from an EMBL/GenBank/DDBJ whole genome shotgun (WGS) entry which is preliminary data.</text>
</comment>
<feature type="transmembrane region" description="Helical" evidence="6">
    <location>
        <begin position="494"/>
        <end position="517"/>
    </location>
</feature>
<dbReference type="EMBL" id="LRDB01000050">
    <property type="protein sequence ID" value="KYG73119.1"/>
    <property type="molecule type" value="Genomic_DNA"/>
</dbReference>
<dbReference type="STRING" id="296218.AWN68_10555"/>
<name>A0A150X320_9BACT</name>
<dbReference type="PANTHER" id="PTHR30572">
    <property type="entry name" value="MEMBRANE COMPONENT OF TRANSPORTER-RELATED"/>
    <property type="match status" value="1"/>
</dbReference>
<protein>
    <recommendedName>
        <fullName evidence="11">ABC transporter permease</fullName>
    </recommendedName>
</protein>
<feature type="transmembrane region" description="Helical" evidence="6">
    <location>
        <begin position="103"/>
        <end position="123"/>
    </location>
</feature>
<accession>A0A150X320</accession>
<dbReference type="GO" id="GO:0005886">
    <property type="term" value="C:plasma membrane"/>
    <property type="evidence" value="ECO:0007669"/>
    <property type="project" value="UniProtKB-SubCell"/>
</dbReference>
<evidence type="ECO:0000256" key="4">
    <source>
        <dbReference type="ARBA" id="ARBA00022989"/>
    </source>
</evidence>
<keyword evidence="10" id="KW-1185">Reference proteome</keyword>
<feature type="domain" description="ABC3 transporter permease C-terminal" evidence="7">
    <location>
        <begin position="361"/>
        <end position="475"/>
    </location>
</feature>
<feature type="transmembrane region" description="Helical" evidence="6">
    <location>
        <begin position="750"/>
        <end position="775"/>
    </location>
</feature>
<evidence type="ECO:0000313" key="9">
    <source>
        <dbReference type="EMBL" id="KYG73119.1"/>
    </source>
</evidence>